<keyword evidence="3" id="KW-0472">Membrane</keyword>
<keyword evidence="3" id="KW-1133">Transmembrane helix</keyword>
<keyword evidence="5" id="KW-1185">Reference proteome</keyword>
<evidence type="ECO:0000256" key="1">
    <source>
        <dbReference type="SAM" id="Coils"/>
    </source>
</evidence>
<evidence type="ECO:0000256" key="3">
    <source>
        <dbReference type="SAM" id="Phobius"/>
    </source>
</evidence>
<feature type="compositionally biased region" description="Basic and acidic residues" evidence="2">
    <location>
        <begin position="120"/>
        <end position="141"/>
    </location>
</feature>
<feature type="compositionally biased region" description="Basic and acidic residues" evidence="2">
    <location>
        <begin position="80"/>
        <end position="91"/>
    </location>
</feature>
<evidence type="ECO:0000313" key="4">
    <source>
        <dbReference type="EMBL" id="ABS66409.1"/>
    </source>
</evidence>
<sequence length="566" mass="56182">MEARETPMASDDPKAEGFASRPSRTPPTLDLKAEEVATASGAPGATAAQDTGAKSIPAPATGAPQSGTDPKAAGTAGKPADTKPVETKPGESRPAPSMPVEPKAADPKPSTTPSTGPKLSDAKPSDAKPSDAKPSDTKPSDTKAAGSKPGEAAASGESAPVAAATASTPVPPAPAPARSGNGGAVFAGLIAGIIGGGAVAGGLWYALPQFFPAPAPVVEPAPVVNLTPLQNRIAAIEARPAFDPRAIAALSERLERSEATLKSLEATVAALKSTPAPTGAAAPAQAQAPATAVPPALLKTVDDLKASSEATRDALATARRDIEALRTVESNLHTAVAAATAGAQQAGAQAQAQVQALAQSLTPKVEAVGPRLDALKAQIEEATAAATAFNRAAAGLVVLSTFRDAVVSGRPFAAELAAARTTLGPAAGQLDPFAPAAATGYAAPAKLAATLAQQGAAAIAAERPAPAPVDSSASLVDRLLSSAESLVKVRPVTGPGSVDLEGLIATAVGQVKAGQLDDALITLKKLPDPVQARLAVIREIEARTAAVRVAGTLYQQQLAAISRKVP</sequence>
<dbReference type="STRING" id="78245.Xaut_1160"/>
<keyword evidence="3" id="KW-0812">Transmembrane</keyword>
<reference evidence="4 5" key="1">
    <citation type="submission" date="2007-07" db="EMBL/GenBank/DDBJ databases">
        <title>Complete sequence of chromosome of Xanthobacter autotrophicus Py2.</title>
        <authorList>
            <consortium name="US DOE Joint Genome Institute"/>
            <person name="Copeland A."/>
            <person name="Lucas S."/>
            <person name="Lapidus A."/>
            <person name="Barry K."/>
            <person name="Glavina del Rio T."/>
            <person name="Hammon N."/>
            <person name="Israni S."/>
            <person name="Dalin E."/>
            <person name="Tice H."/>
            <person name="Pitluck S."/>
            <person name="Sims D."/>
            <person name="Brettin T."/>
            <person name="Bruce D."/>
            <person name="Detter J.C."/>
            <person name="Han C."/>
            <person name="Tapia R."/>
            <person name="Brainard J."/>
            <person name="Schmutz J."/>
            <person name="Larimer F."/>
            <person name="Land M."/>
            <person name="Hauser L."/>
            <person name="Kyrpides N."/>
            <person name="Kim E."/>
            <person name="Ensigns S.A."/>
            <person name="Richardson P."/>
        </authorList>
    </citation>
    <scope>NUCLEOTIDE SEQUENCE [LARGE SCALE GENOMIC DNA]</scope>
    <source>
        <strain evidence="5">ATCC BAA-1158 / Py2</strain>
    </source>
</reference>
<feature type="compositionally biased region" description="Basic and acidic residues" evidence="2">
    <location>
        <begin position="1"/>
        <end position="15"/>
    </location>
</feature>
<dbReference type="eggNOG" id="COG3115">
    <property type="taxonomic scope" value="Bacteria"/>
</dbReference>
<feature type="transmembrane region" description="Helical" evidence="3">
    <location>
        <begin position="184"/>
        <end position="207"/>
    </location>
</feature>
<dbReference type="AlphaFoldDB" id="A7IEG6"/>
<protein>
    <recommendedName>
        <fullName evidence="6">Phage tail protein</fullName>
    </recommendedName>
</protein>
<accession>A7IEG6</accession>
<feature type="region of interest" description="Disordered" evidence="2">
    <location>
        <begin position="1"/>
        <end position="178"/>
    </location>
</feature>
<dbReference type="EMBL" id="CP000781">
    <property type="protein sequence ID" value="ABS66409.1"/>
    <property type="molecule type" value="Genomic_DNA"/>
</dbReference>
<dbReference type="KEGG" id="xau:Xaut_1160"/>
<keyword evidence="1" id="KW-0175">Coiled coil</keyword>
<evidence type="ECO:0000256" key="2">
    <source>
        <dbReference type="SAM" id="MobiDB-lite"/>
    </source>
</evidence>
<evidence type="ECO:0000313" key="5">
    <source>
        <dbReference type="Proteomes" id="UP000002417"/>
    </source>
</evidence>
<proteinExistence type="predicted"/>
<dbReference type="Proteomes" id="UP000002417">
    <property type="component" value="Chromosome"/>
</dbReference>
<feature type="compositionally biased region" description="Low complexity" evidence="2">
    <location>
        <begin position="37"/>
        <end position="48"/>
    </location>
</feature>
<dbReference type="HOGENOM" id="CLU_481405_0_0_5"/>
<feature type="compositionally biased region" description="Low complexity" evidence="2">
    <location>
        <begin position="107"/>
        <end position="118"/>
    </location>
</feature>
<organism evidence="4 5">
    <name type="scientific">Xanthobacter autotrophicus (strain ATCC BAA-1158 / Py2)</name>
    <dbReference type="NCBI Taxonomy" id="78245"/>
    <lineage>
        <taxon>Bacteria</taxon>
        <taxon>Pseudomonadati</taxon>
        <taxon>Pseudomonadota</taxon>
        <taxon>Alphaproteobacteria</taxon>
        <taxon>Hyphomicrobiales</taxon>
        <taxon>Xanthobacteraceae</taxon>
        <taxon>Xanthobacter</taxon>
    </lineage>
</organism>
<feature type="coiled-coil region" evidence="1">
    <location>
        <begin position="247"/>
        <end position="274"/>
    </location>
</feature>
<gene>
    <name evidence="4" type="ordered locus">Xaut_1160</name>
</gene>
<evidence type="ECO:0008006" key="6">
    <source>
        <dbReference type="Google" id="ProtNLM"/>
    </source>
</evidence>
<name>A7IEG6_XANP2</name>
<feature type="compositionally biased region" description="Low complexity" evidence="2">
    <location>
        <begin position="143"/>
        <end position="168"/>
    </location>
</feature>